<evidence type="ECO:0000256" key="7">
    <source>
        <dbReference type="ARBA" id="ARBA00023212"/>
    </source>
</evidence>
<name>A0A1Q3ABQ7_ZYGRO</name>
<comment type="subcellular location">
    <subcellularLocation>
        <location evidence="1">Cytoplasm</location>
        <location evidence="1">Cytoskeleton</location>
    </subcellularLocation>
</comment>
<dbReference type="GO" id="GO:0008017">
    <property type="term" value="F:microtubule binding"/>
    <property type="evidence" value="ECO:0007669"/>
    <property type="project" value="InterPro"/>
</dbReference>
<dbReference type="InterPro" id="IPR036961">
    <property type="entry name" value="Kinesin_motor_dom_sf"/>
</dbReference>
<evidence type="ECO:0000256" key="8">
    <source>
        <dbReference type="PROSITE-ProRule" id="PRU00283"/>
    </source>
</evidence>
<evidence type="ECO:0000256" key="2">
    <source>
        <dbReference type="ARBA" id="ARBA00022490"/>
    </source>
</evidence>
<feature type="binding site" evidence="8">
    <location>
        <begin position="108"/>
        <end position="115"/>
    </location>
    <ligand>
        <name>ATP</name>
        <dbReference type="ChEBI" id="CHEBI:30616"/>
    </ligand>
</feature>
<dbReference type="AlphaFoldDB" id="A0A1Q3ABQ7"/>
<feature type="region of interest" description="Disordered" evidence="11">
    <location>
        <begin position="186"/>
        <end position="271"/>
    </location>
</feature>
<keyword evidence="6 8" id="KW-0505">Motor protein</keyword>
<evidence type="ECO:0000259" key="12">
    <source>
        <dbReference type="PROSITE" id="PS50067"/>
    </source>
</evidence>
<accession>A0A1Q3ABQ7</accession>
<protein>
    <recommendedName>
        <fullName evidence="9">Kinesin-like protein</fullName>
    </recommendedName>
</protein>
<dbReference type="Proteomes" id="UP000187013">
    <property type="component" value="Unassembled WGS sequence"/>
</dbReference>
<feature type="compositionally biased region" description="Low complexity" evidence="11">
    <location>
        <begin position="256"/>
        <end position="266"/>
    </location>
</feature>
<evidence type="ECO:0000313" key="14">
    <source>
        <dbReference type="Proteomes" id="UP000187013"/>
    </source>
</evidence>
<dbReference type="PROSITE" id="PS00411">
    <property type="entry name" value="KINESIN_MOTOR_1"/>
    <property type="match status" value="1"/>
</dbReference>
<dbReference type="GO" id="GO:0005876">
    <property type="term" value="C:spindle microtubule"/>
    <property type="evidence" value="ECO:0007669"/>
    <property type="project" value="TreeGrafter"/>
</dbReference>
<dbReference type="GO" id="GO:0005634">
    <property type="term" value="C:nucleus"/>
    <property type="evidence" value="ECO:0007669"/>
    <property type="project" value="TreeGrafter"/>
</dbReference>
<evidence type="ECO:0000256" key="5">
    <source>
        <dbReference type="ARBA" id="ARBA00022840"/>
    </source>
</evidence>
<evidence type="ECO:0000256" key="1">
    <source>
        <dbReference type="ARBA" id="ARBA00004245"/>
    </source>
</evidence>
<dbReference type="InterPro" id="IPR001752">
    <property type="entry name" value="Kinesin_motor_dom"/>
</dbReference>
<feature type="compositionally biased region" description="Low complexity" evidence="11">
    <location>
        <begin position="189"/>
        <end position="207"/>
    </location>
</feature>
<reference evidence="13 14" key="1">
    <citation type="submission" date="2016-08" db="EMBL/GenBank/DDBJ databases">
        <title>Draft genome sequence of allopolyploid Zygosaccharomyces rouxii.</title>
        <authorList>
            <person name="Watanabe J."/>
            <person name="Uehara K."/>
            <person name="Mogi Y."/>
            <person name="Tsukioka Y."/>
        </authorList>
    </citation>
    <scope>NUCLEOTIDE SEQUENCE [LARGE SCALE GENOMIC DNA]</scope>
    <source>
        <strain evidence="13 14">NBRC 110957</strain>
    </source>
</reference>
<dbReference type="InterPro" id="IPR019821">
    <property type="entry name" value="Kinesin_motor_CS"/>
</dbReference>
<dbReference type="PANTHER" id="PTHR47970">
    <property type="entry name" value="KINESIN-LIKE PROTEIN KIF11"/>
    <property type="match status" value="1"/>
</dbReference>
<dbReference type="Gene3D" id="3.40.850.10">
    <property type="entry name" value="Kinesin motor domain"/>
    <property type="match status" value="1"/>
</dbReference>
<dbReference type="GO" id="GO:0072686">
    <property type="term" value="C:mitotic spindle"/>
    <property type="evidence" value="ECO:0007669"/>
    <property type="project" value="TreeGrafter"/>
</dbReference>
<dbReference type="GO" id="GO:0005524">
    <property type="term" value="F:ATP binding"/>
    <property type="evidence" value="ECO:0007669"/>
    <property type="project" value="UniProtKB-UniRule"/>
</dbReference>
<keyword evidence="4 8" id="KW-0547">Nucleotide-binding</keyword>
<sequence>MGSSPTGGGEDAEELNITVAVRCRGRNEREIRAKSSVVVSVPDVMGAHEVAINTTDDVGITAQMNSKTYAVDKVFGPSANQQLIFKEIAEPLFGDFLRGYNCTVLVYGMTSTGKTYTMTGDEKLYNDELSDSAGIIPRILFKLFETLDMRDEDYVVKCSFVELYNEELKDLLDDGVENSSMRKLRIYDSGSGSNSNSSSRKNSRNNSPKLVTDPMVNRRRMRTVPLSSSLAKQQHQWQQRREQQHQQHQLREQQQREQQAQQQQREQQQDPHSGVYIQNLQDFHITSARDGLQLLQKGLRNRQVATTKMNDFSSRSHTIFTITLYREHQGEMFKVSKMNLVDLAGSENISRSGAQHQRAKEAGSINQSLLTLGRVINSLADKSAHVPFRESKLTRLLQDSLGGNTKTALIATISPAKINSEETCSTLQYASKAKNIKNRPQLRSFIMKDILVKNVTAELAKVKSDLLSTKLREGVYMSHDNYKEITNDLESYKTEIQESKRIIDRLSSQNSLLLKDKKASNEVNELQRIKLQNMKDVMGELSEKLESQHKKEQELVDMTCTLKSTLSVTQSVIKEYGQREKQITERMQIILGQEFSQFRQMLVNNIEDIRTNHSGNDDFQEEERSGIQNNLSLLREEVVKLLGLAQKRAEKMYKDWIEKILEEAPTVFQTISDKVDQVEGTVNAYHQRLTENLSDLSEGYNNLKQYFNDHFFKNNHEEILNLHLDKTYQQLQFSADGLLQRFRQMMDEHLKDNKILMMKSLQSATTEAIDKEMQLFEPQRKRWEDSFDLINSCDSISNGFNGDMKSALSDIKSTFGSSTDVISRSVSKVKDEVKGYEDASTILDGNEIVKNQIADIINKDSSLRDGLRKSIESSQGHISAFDELKERIKNTIASENSTVDQNNMMTISPVGQNGERSPLKPTVLPPNQLPENLRYGSRISHKDQLNKGNGELKRHQENETIEENINKISRLE</sequence>
<dbReference type="InterPro" id="IPR047149">
    <property type="entry name" value="KIF11-like"/>
</dbReference>
<keyword evidence="7" id="KW-0206">Cytoskeleton</keyword>
<dbReference type="GO" id="GO:0008574">
    <property type="term" value="F:plus-end-directed microtubule motor activity"/>
    <property type="evidence" value="ECO:0007669"/>
    <property type="project" value="TreeGrafter"/>
</dbReference>
<feature type="compositionally biased region" description="Basic and acidic residues" evidence="11">
    <location>
        <begin position="239"/>
        <end position="255"/>
    </location>
</feature>
<evidence type="ECO:0000313" key="13">
    <source>
        <dbReference type="EMBL" id="GAV53045.1"/>
    </source>
</evidence>
<dbReference type="InterPro" id="IPR027417">
    <property type="entry name" value="P-loop_NTPase"/>
</dbReference>
<keyword evidence="10" id="KW-0175">Coiled coil</keyword>
<dbReference type="GO" id="GO:0000073">
    <property type="term" value="P:initial mitotic spindle pole body separation"/>
    <property type="evidence" value="ECO:0007669"/>
    <property type="project" value="TreeGrafter"/>
</dbReference>
<dbReference type="PROSITE" id="PS50067">
    <property type="entry name" value="KINESIN_MOTOR_2"/>
    <property type="match status" value="1"/>
</dbReference>
<evidence type="ECO:0000256" key="9">
    <source>
        <dbReference type="RuleBase" id="RU000394"/>
    </source>
</evidence>
<keyword evidence="3 9" id="KW-0493">Microtubule</keyword>
<organism evidence="13 14">
    <name type="scientific">Zygosaccharomyces rouxii</name>
    <dbReference type="NCBI Taxonomy" id="4956"/>
    <lineage>
        <taxon>Eukaryota</taxon>
        <taxon>Fungi</taxon>
        <taxon>Dikarya</taxon>
        <taxon>Ascomycota</taxon>
        <taxon>Saccharomycotina</taxon>
        <taxon>Saccharomycetes</taxon>
        <taxon>Saccharomycetales</taxon>
        <taxon>Saccharomycetaceae</taxon>
        <taxon>Zygosaccharomyces</taxon>
    </lineage>
</organism>
<proteinExistence type="inferred from homology"/>
<dbReference type="EMBL" id="BDGX01000035">
    <property type="protein sequence ID" value="GAV53045.1"/>
    <property type="molecule type" value="Genomic_DNA"/>
</dbReference>
<dbReference type="GO" id="GO:0007018">
    <property type="term" value="P:microtubule-based movement"/>
    <property type="evidence" value="ECO:0007669"/>
    <property type="project" value="InterPro"/>
</dbReference>
<evidence type="ECO:0000256" key="4">
    <source>
        <dbReference type="ARBA" id="ARBA00022741"/>
    </source>
</evidence>
<feature type="domain" description="Kinesin motor" evidence="12">
    <location>
        <begin position="16"/>
        <end position="436"/>
    </location>
</feature>
<dbReference type="SMART" id="SM00129">
    <property type="entry name" value="KISc"/>
    <property type="match status" value="1"/>
</dbReference>
<comment type="caution">
    <text evidence="13">The sequence shown here is derived from an EMBL/GenBank/DDBJ whole genome shotgun (WGS) entry which is preliminary data.</text>
</comment>
<evidence type="ECO:0000256" key="3">
    <source>
        <dbReference type="ARBA" id="ARBA00022701"/>
    </source>
</evidence>
<comment type="similarity">
    <text evidence="8 9">Belongs to the TRAFAC class myosin-kinesin ATPase superfamily. Kinesin family.</text>
</comment>
<feature type="coiled-coil region" evidence="10">
    <location>
        <begin position="482"/>
        <end position="551"/>
    </location>
</feature>
<dbReference type="PRINTS" id="PR00380">
    <property type="entry name" value="KINESINHEAVY"/>
</dbReference>
<evidence type="ECO:0000256" key="11">
    <source>
        <dbReference type="SAM" id="MobiDB-lite"/>
    </source>
</evidence>
<dbReference type="OrthoDB" id="3176171at2759"/>
<keyword evidence="5 8" id="KW-0067">ATP-binding</keyword>
<dbReference type="SUPFAM" id="SSF52540">
    <property type="entry name" value="P-loop containing nucleoside triphosphate hydrolases"/>
    <property type="match status" value="1"/>
</dbReference>
<dbReference type="PANTHER" id="PTHR47970:SF12">
    <property type="entry name" value="KINESIN FAMILY MEMBER 11"/>
    <property type="match status" value="1"/>
</dbReference>
<keyword evidence="2" id="KW-0963">Cytoplasm</keyword>
<dbReference type="GO" id="GO:0008569">
    <property type="term" value="F:minus-end-directed microtubule motor activity"/>
    <property type="evidence" value="ECO:0007669"/>
    <property type="project" value="TreeGrafter"/>
</dbReference>
<evidence type="ECO:0000256" key="6">
    <source>
        <dbReference type="ARBA" id="ARBA00023175"/>
    </source>
</evidence>
<dbReference type="Pfam" id="PF00225">
    <property type="entry name" value="Kinesin"/>
    <property type="match status" value="2"/>
</dbReference>
<evidence type="ECO:0000256" key="10">
    <source>
        <dbReference type="SAM" id="Coils"/>
    </source>
</evidence>
<gene>
    <name evidence="13" type="ORF">ZYGR_0AI03270</name>
</gene>